<dbReference type="GeneTree" id="ENSGT00940000162974"/>
<organism evidence="14 15">
    <name type="scientific">Leptobrachium leishanense</name>
    <name type="common">Leishan spiny toad</name>
    <dbReference type="NCBI Taxonomy" id="445787"/>
    <lineage>
        <taxon>Eukaryota</taxon>
        <taxon>Metazoa</taxon>
        <taxon>Chordata</taxon>
        <taxon>Craniata</taxon>
        <taxon>Vertebrata</taxon>
        <taxon>Euteleostomi</taxon>
        <taxon>Amphibia</taxon>
        <taxon>Batrachia</taxon>
        <taxon>Anura</taxon>
        <taxon>Pelobatoidea</taxon>
        <taxon>Megophryidae</taxon>
        <taxon>Leptobrachium</taxon>
    </lineage>
</organism>
<keyword evidence="7 11" id="KW-0297">G-protein coupled receptor</keyword>
<evidence type="ECO:0000256" key="6">
    <source>
        <dbReference type="ARBA" id="ARBA00022989"/>
    </source>
</evidence>
<keyword evidence="10 11" id="KW-0807">Transducer</keyword>
<evidence type="ECO:0000256" key="5">
    <source>
        <dbReference type="ARBA" id="ARBA00022725"/>
    </source>
</evidence>
<evidence type="ECO:0000256" key="3">
    <source>
        <dbReference type="ARBA" id="ARBA00022606"/>
    </source>
</evidence>
<dbReference type="PANTHER" id="PTHR26452">
    <property type="entry name" value="OLFACTORY RECEPTOR"/>
    <property type="match status" value="1"/>
</dbReference>
<feature type="domain" description="G-protein coupled receptors family 1 profile" evidence="13">
    <location>
        <begin position="43"/>
        <end position="294"/>
    </location>
</feature>
<evidence type="ECO:0000256" key="9">
    <source>
        <dbReference type="ARBA" id="ARBA00023170"/>
    </source>
</evidence>
<dbReference type="GO" id="GO:0005886">
    <property type="term" value="C:plasma membrane"/>
    <property type="evidence" value="ECO:0007669"/>
    <property type="project" value="UniProtKB-SubCell"/>
</dbReference>
<dbReference type="GO" id="GO:0004984">
    <property type="term" value="F:olfactory receptor activity"/>
    <property type="evidence" value="ECO:0007669"/>
    <property type="project" value="InterPro"/>
</dbReference>
<feature type="transmembrane region" description="Helical" evidence="12">
    <location>
        <begin position="28"/>
        <end position="50"/>
    </location>
</feature>
<feature type="transmembrane region" description="Helical" evidence="12">
    <location>
        <begin position="92"/>
        <end position="119"/>
    </location>
</feature>
<dbReference type="InterPro" id="IPR050516">
    <property type="entry name" value="Olfactory_GPCR"/>
</dbReference>
<dbReference type="InterPro" id="IPR017452">
    <property type="entry name" value="GPCR_Rhodpsn_7TM"/>
</dbReference>
<dbReference type="FunFam" id="1.20.1070.10:FF:000001">
    <property type="entry name" value="Olfactory receptor"/>
    <property type="match status" value="1"/>
</dbReference>
<evidence type="ECO:0000256" key="2">
    <source>
        <dbReference type="ARBA" id="ARBA00022475"/>
    </source>
</evidence>
<feature type="transmembrane region" description="Helical" evidence="12">
    <location>
        <begin position="245"/>
        <end position="262"/>
    </location>
</feature>
<evidence type="ECO:0000256" key="4">
    <source>
        <dbReference type="ARBA" id="ARBA00022692"/>
    </source>
</evidence>
<feature type="transmembrane region" description="Helical" evidence="12">
    <location>
        <begin position="140"/>
        <end position="163"/>
    </location>
</feature>
<dbReference type="InterPro" id="IPR000276">
    <property type="entry name" value="GPCR_Rhodpsn"/>
</dbReference>
<comment type="subcellular location">
    <subcellularLocation>
        <location evidence="1 12">Cell membrane</location>
        <topology evidence="1 12">Multi-pass membrane protein</topology>
    </subcellularLocation>
</comment>
<evidence type="ECO:0000256" key="8">
    <source>
        <dbReference type="ARBA" id="ARBA00023136"/>
    </source>
</evidence>
<accession>A0A8C5QFK3</accession>
<dbReference type="InterPro" id="IPR000725">
    <property type="entry name" value="Olfact_rcpt"/>
</dbReference>
<dbReference type="PROSITE" id="PS00237">
    <property type="entry name" value="G_PROTEIN_RECEP_F1_1"/>
    <property type="match status" value="1"/>
</dbReference>
<dbReference type="SUPFAM" id="SSF81321">
    <property type="entry name" value="Family A G protein-coupled receptor-like"/>
    <property type="match status" value="1"/>
</dbReference>
<dbReference type="GO" id="GO:0004930">
    <property type="term" value="F:G protein-coupled receptor activity"/>
    <property type="evidence" value="ECO:0007669"/>
    <property type="project" value="UniProtKB-KW"/>
</dbReference>
<dbReference type="AlphaFoldDB" id="A0A8C5QFK3"/>
<evidence type="ECO:0000313" key="14">
    <source>
        <dbReference type="Ensembl" id="ENSLLEP00000037563.1"/>
    </source>
</evidence>
<dbReference type="Ensembl" id="ENSLLET00000039008.1">
    <property type="protein sequence ID" value="ENSLLEP00000037563.1"/>
    <property type="gene ID" value="ENSLLEG00000023751.1"/>
</dbReference>
<evidence type="ECO:0000256" key="7">
    <source>
        <dbReference type="ARBA" id="ARBA00023040"/>
    </source>
</evidence>
<keyword evidence="15" id="KW-1185">Reference proteome</keyword>
<feature type="transmembrane region" description="Helical" evidence="12">
    <location>
        <begin position="62"/>
        <end position="80"/>
    </location>
</feature>
<evidence type="ECO:0000313" key="15">
    <source>
        <dbReference type="Proteomes" id="UP000694569"/>
    </source>
</evidence>
<dbReference type="PRINTS" id="PR00245">
    <property type="entry name" value="OLFACTORYR"/>
</dbReference>
<keyword evidence="2 12" id="KW-1003">Cell membrane</keyword>
<evidence type="ECO:0000256" key="12">
    <source>
        <dbReference type="RuleBase" id="RU363047"/>
    </source>
</evidence>
<name>A0A8C5QFK3_9ANUR</name>
<keyword evidence="9 11" id="KW-0675">Receptor</keyword>
<reference evidence="14" key="2">
    <citation type="submission" date="2025-09" db="UniProtKB">
        <authorList>
            <consortium name="Ensembl"/>
        </authorList>
    </citation>
    <scope>IDENTIFICATION</scope>
</reference>
<feature type="transmembrane region" description="Helical" evidence="12">
    <location>
        <begin position="277"/>
        <end position="296"/>
    </location>
</feature>
<keyword evidence="6 12" id="KW-1133">Transmembrane helix</keyword>
<sequence length="315" mass="35536">LTMDVGNATSVNQFILMGLTDVPWLQKLLFVSFLLFYEINIAGNLLIMTLAIRDTALHAPMYFLLANLSFLDIWFSSAAVPKMLVGFLGDNIISISGCITQMHFFHFLGCAEGVLLTTMGYDRYVAICSPLRYNSIMNRFFCIQLVLASWLIGFFSALILSIMSSMLPFCNLNKVQHFFCDVKPVIKLACSNTFINEIIVAALSGLISICAFSLTSLSYFYIIVHLFKARSSQRSMKAFSTCSSHLTIVILFYGTAMCTYIGPSTEDSIQKDKYDKYLALLYTVLTPLLNPFIYTLRNQDVKEAAKKLIYQNHHF</sequence>
<keyword evidence="5 12" id="KW-0552">Olfaction</keyword>
<evidence type="ECO:0000256" key="10">
    <source>
        <dbReference type="ARBA" id="ARBA00023224"/>
    </source>
</evidence>
<dbReference type="Pfam" id="PF13853">
    <property type="entry name" value="7tm_4"/>
    <property type="match status" value="1"/>
</dbReference>
<dbReference type="PROSITE" id="PS50262">
    <property type="entry name" value="G_PROTEIN_RECEP_F1_2"/>
    <property type="match status" value="1"/>
</dbReference>
<evidence type="ECO:0000256" key="1">
    <source>
        <dbReference type="ARBA" id="ARBA00004651"/>
    </source>
</evidence>
<keyword evidence="4 11" id="KW-0812">Transmembrane</keyword>
<evidence type="ECO:0000256" key="11">
    <source>
        <dbReference type="RuleBase" id="RU000688"/>
    </source>
</evidence>
<feature type="transmembrane region" description="Helical" evidence="12">
    <location>
        <begin position="198"/>
        <end position="224"/>
    </location>
</feature>
<comment type="similarity">
    <text evidence="11">Belongs to the G-protein coupled receptor 1 family.</text>
</comment>
<evidence type="ECO:0000259" key="13">
    <source>
        <dbReference type="PROSITE" id="PS50262"/>
    </source>
</evidence>
<dbReference type="CDD" id="cd13954">
    <property type="entry name" value="7tmA_OR"/>
    <property type="match status" value="1"/>
</dbReference>
<dbReference type="OrthoDB" id="5967130at2759"/>
<dbReference type="PRINTS" id="PR00237">
    <property type="entry name" value="GPCRRHODOPSN"/>
</dbReference>
<keyword evidence="3 12" id="KW-0716">Sensory transduction</keyword>
<dbReference type="Gene3D" id="1.20.1070.10">
    <property type="entry name" value="Rhodopsin 7-helix transmembrane proteins"/>
    <property type="match status" value="1"/>
</dbReference>
<reference evidence="14" key="1">
    <citation type="submission" date="2025-08" db="UniProtKB">
        <authorList>
            <consortium name="Ensembl"/>
        </authorList>
    </citation>
    <scope>IDENTIFICATION</scope>
</reference>
<dbReference type="Proteomes" id="UP000694569">
    <property type="component" value="Unplaced"/>
</dbReference>
<proteinExistence type="inferred from homology"/>
<keyword evidence="8 12" id="KW-0472">Membrane</keyword>
<protein>
    <recommendedName>
        <fullName evidence="12">Olfactory receptor</fullName>
    </recommendedName>
</protein>